<evidence type="ECO:0000259" key="9">
    <source>
        <dbReference type="PROSITE" id="PS50113"/>
    </source>
</evidence>
<evidence type="ECO:0000259" key="8">
    <source>
        <dbReference type="PROSITE" id="PS50112"/>
    </source>
</evidence>
<feature type="domain" description="PAC" evidence="9">
    <location>
        <begin position="731"/>
        <end position="783"/>
    </location>
</feature>
<dbReference type="EMBL" id="JBHUOM010000012">
    <property type="protein sequence ID" value="MFD2935207.1"/>
    <property type="molecule type" value="Genomic_DNA"/>
</dbReference>
<feature type="domain" description="PAS" evidence="8">
    <location>
        <begin position="647"/>
        <end position="697"/>
    </location>
</feature>
<evidence type="ECO:0000256" key="1">
    <source>
        <dbReference type="ARBA" id="ARBA00000085"/>
    </source>
</evidence>
<dbReference type="InterPro" id="IPR029016">
    <property type="entry name" value="GAF-like_dom_sf"/>
</dbReference>
<name>A0ABW6AJ55_9BACT</name>
<dbReference type="InterPro" id="IPR036097">
    <property type="entry name" value="HisK_dim/P_sf"/>
</dbReference>
<evidence type="ECO:0000259" key="7">
    <source>
        <dbReference type="PROSITE" id="PS50109"/>
    </source>
</evidence>
<dbReference type="Gene3D" id="3.30.450.40">
    <property type="match status" value="2"/>
</dbReference>
<dbReference type="SMART" id="SM00086">
    <property type="entry name" value="PAC"/>
    <property type="match status" value="4"/>
</dbReference>
<dbReference type="InterPro" id="IPR005467">
    <property type="entry name" value="His_kinase_dom"/>
</dbReference>
<feature type="coiled-coil region" evidence="6">
    <location>
        <begin position="611"/>
        <end position="638"/>
    </location>
</feature>
<dbReference type="CDD" id="cd00130">
    <property type="entry name" value="PAS"/>
    <property type="match status" value="4"/>
</dbReference>
<dbReference type="Pfam" id="PF08447">
    <property type="entry name" value="PAS_3"/>
    <property type="match status" value="2"/>
</dbReference>
<dbReference type="PROSITE" id="PS50112">
    <property type="entry name" value="PAS"/>
    <property type="match status" value="3"/>
</dbReference>
<evidence type="ECO:0000256" key="5">
    <source>
        <dbReference type="ARBA" id="ARBA00022777"/>
    </source>
</evidence>
<dbReference type="SUPFAM" id="SSF47384">
    <property type="entry name" value="Homodimeric domain of signal transducing histidine kinase"/>
    <property type="match status" value="1"/>
</dbReference>
<dbReference type="PROSITE" id="PS50109">
    <property type="entry name" value="HIS_KIN"/>
    <property type="match status" value="1"/>
</dbReference>
<keyword evidence="5" id="KW-0418">Kinase</keyword>
<dbReference type="Gene3D" id="2.10.70.100">
    <property type="match status" value="1"/>
</dbReference>
<dbReference type="InterPro" id="IPR052162">
    <property type="entry name" value="Sensor_kinase/Photoreceptor"/>
</dbReference>
<dbReference type="InterPro" id="IPR013655">
    <property type="entry name" value="PAS_fold_3"/>
</dbReference>
<dbReference type="Pfam" id="PF00512">
    <property type="entry name" value="HisKA"/>
    <property type="match status" value="1"/>
</dbReference>
<comment type="catalytic activity">
    <reaction evidence="1">
        <text>ATP + protein L-histidine = ADP + protein N-phospho-L-histidine.</text>
        <dbReference type="EC" id="2.7.13.3"/>
    </reaction>
</comment>
<keyword evidence="6" id="KW-0175">Coiled coil</keyword>
<dbReference type="InterPro" id="IPR003661">
    <property type="entry name" value="HisK_dim/P_dom"/>
</dbReference>
<dbReference type="Gene3D" id="3.30.450.20">
    <property type="entry name" value="PAS domain"/>
    <property type="match status" value="5"/>
</dbReference>
<feature type="domain" description="PAS" evidence="8">
    <location>
        <begin position="1040"/>
        <end position="1114"/>
    </location>
</feature>
<dbReference type="PRINTS" id="PR00344">
    <property type="entry name" value="BCTRLSENSOR"/>
</dbReference>
<dbReference type="CDD" id="cd00082">
    <property type="entry name" value="HisKA"/>
    <property type="match status" value="1"/>
</dbReference>
<dbReference type="Gene3D" id="1.10.287.130">
    <property type="match status" value="1"/>
</dbReference>
<dbReference type="InterPro" id="IPR004358">
    <property type="entry name" value="Sig_transdc_His_kin-like_C"/>
</dbReference>
<feature type="domain" description="Histidine kinase" evidence="7">
    <location>
        <begin position="1183"/>
        <end position="1401"/>
    </location>
</feature>
<dbReference type="InterPro" id="IPR013767">
    <property type="entry name" value="PAS_fold"/>
</dbReference>
<dbReference type="Pfam" id="PF00989">
    <property type="entry name" value="PAS"/>
    <property type="match status" value="2"/>
</dbReference>
<sequence length="1401" mass="159676">MSHYKLPVKKTKKASDGIIEANLSINDFLDIPVGIIVCQPVSGETGSIINLKITYYNSFVSSLFNLNLIEGESLSFDQIPYLKTLLNPAYTVLETGISFTIESYEKERGYWIESSINKTNETCTIYLQNTTQRKNYENTLQRKLQFDSIISEISSRLINITSTELDAYIVESLGKIGSHIGADRVYILNCSTDGLLMTRTHEWCAEGIDSFQKVLQNVSTSLFPWWRQKLVNQEPILLKSLDELPASAVVEKERLMAQNIQSLLVVPMVFNSKNVSYIGFNAVREQQDWDKNEIDLLKTFAAILITATNRISREQLIQRTNERLEGLSRISKALLNSSLLAEQPDQTALKHIYDLIPCEVGVVFRIDKAGQLAYTESRMRRGQREDWPGIRVSAKYLHHALLSQGREVLIHDLLMDGTGFPPDFNPYDWGHRSFLAIPLLAHQQYIGLLILLDKSPSFFTEEHVFIAREVAGQLSILLFQEDVNQQLITQTNQLGKSNELLQAIIDNIPVGLTLWQPVRKDSRVIDFIYLLTNPVNATMTGVSQELMMGQSLVTLFPHILETGLFDKLIRTAETGESQHFEFLDKLPTGELWGNYSLALVDDKLLFTVSDITHLKQIEEQLRQNNSDLEQRVSDRSTEIQELFAMQRAILKYAGLAISATDTKGIITLVNPALEIMTGYKADELVGKVTPGALREPEFFQQQIHQLKPNLNDPSLTGEDMIGAYVTKNDFLQRENILLTKEGRRIPVLSTVSGLYDDQENLIGFVDLAMDISKLKAIEQELIQANQRSQLATMAGKLGVWEWNLLTNEVELDENFVTLFDMAQKTVGNRMENFEPLVHPDDLPLLYRHVQQAIKERTPVDVEYRVILPSDKSVHHIKADGLVLQNELGRTDRIIGVIRDQTATKQGDQALKESEQRYRSLVNHLKEIVFQIDATGLLIYLNPVWQEVTGFSVGEALGKPFLDYVFPADWESNLKLCEILISRQKAYYKHVTRYIHKEGGYRWIEVFAQLTLDEHNVVTGITGTLTDITERKKAEEALLESEQRFRDIAENVDEIFWIRDLKEPKFIYMNSAYEKFSGQKCQYLYENPYSFLTFILEEDRQKVVEFFVSEDLDLSFDFRARHQDGSIRYLSVRQFRVKTDEGVLLRRIGVATDMTTTIEKELILEESLKKERNLNALKSQFIAVASHEFRTPLATISSSVELVKHYINVNIDGSTTALINNHIDKIYRKVFLLNDLISDTLTISKIEEGQIALNPQLIDLVNLCEDLVKFYFGDRGDNRYVEFIVTGSPVAVNIDKKIMEHVLTNLLSNAFKFSIKNPTLKISFERTLVYLFVIDEGIGIPKKDIPNLFDKFFRASNANTFQGTGLGLAICYEYITLQKGRINVETEEGVGTTFKVTLPLTP</sequence>
<dbReference type="PANTHER" id="PTHR43304:SF1">
    <property type="entry name" value="PAC DOMAIN-CONTAINING PROTEIN"/>
    <property type="match status" value="1"/>
</dbReference>
<dbReference type="InterPro" id="IPR000014">
    <property type="entry name" value="PAS"/>
</dbReference>
<dbReference type="SUPFAM" id="SSF55785">
    <property type="entry name" value="PYP-like sensor domain (PAS domain)"/>
    <property type="match status" value="5"/>
</dbReference>
<gene>
    <name evidence="10" type="ORF">ACFS25_15555</name>
</gene>
<evidence type="ECO:0000256" key="2">
    <source>
        <dbReference type="ARBA" id="ARBA00012438"/>
    </source>
</evidence>
<comment type="caution">
    <text evidence="10">The sequence shown here is derived from an EMBL/GenBank/DDBJ whole genome shotgun (WGS) entry which is preliminary data.</text>
</comment>
<evidence type="ECO:0000313" key="10">
    <source>
        <dbReference type="EMBL" id="MFD2935207.1"/>
    </source>
</evidence>
<dbReference type="RefSeq" id="WP_381502680.1">
    <property type="nucleotide sequence ID" value="NZ_JBHUOM010000012.1"/>
</dbReference>
<reference evidence="11" key="1">
    <citation type="journal article" date="2019" name="Int. J. Syst. Evol. Microbiol.">
        <title>The Global Catalogue of Microorganisms (GCM) 10K type strain sequencing project: providing services to taxonomists for standard genome sequencing and annotation.</title>
        <authorList>
            <consortium name="The Broad Institute Genomics Platform"/>
            <consortium name="The Broad Institute Genome Sequencing Center for Infectious Disease"/>
            <person name="Wu L."/>
            <person name="Ma J."/>
        </authorList>
    </citation>
    <scope>NUCLEOTIDE SEQUENCE [LARGE SCALE GENOMIC DNA]</scope>
    <source>
        <strain evidence="11">KCTC 52490</strain>
    </source>
</reference>
<evidence type="ECO:0000256" key="3">
    <source>
        <dbReference type="ARBA" id="ARBA00022553"/>
    </source>
</evidence>
<dbReference type="SUPFAM" id="SSF55781">
    <property type="entry name" value="GAF domain-like"/>
    <property type="match status" value="2"/>
</dbReference>
<dbReference type="Pfam" id="PF01590">
    <property type="entry name" value="GAF"/>
    <property type="match status" value="1"/>
</dbReference>
<accession>A0ABW6AJ55</accession>
<feature type="domain" description="PAC" evidence="9">
    <location>
        <begin position="859"/>
        <end position="912"/>
    </location>
</feature>
<dbReference type="InterPro" id="IPR035965">
    <property type="entry name" value="PAS-like_dom_sf"/>
</dbReference>
<dbReference type="PROSITE" id="PS50113">
    <property type="entry name" value="PAC"/>
    <property type="match status" value="4"/>
</dbReference>
<evidence type="ECO:0000256" key="4">
    <source>
        <dbReference type="ARBA" id="ARBA00022679"/>
    </source>
</evidence>
<dbReference type="InterPro" id="IPR001610">
    <property type="entry name" value="PAC"/>
</dbReference>
<dbReference type="PANTHER" id="PTHR43304">
    <property type="entry name" value="PHYTOCHROME-LIKE PROTEIN CPH1"/>
    <property type="match status" value="1"/>
</dbReference>
<protein>
    <recommendedName>
        <fullName evidence="2">histidine kinase</fullName>
        <ecNumber evidence="2">2.7.13.3</ecNumber>
    </recommendedName>
</protein>
<dbReference type="Pfam" id="PF02518">
    <property type="entry name" value="HATPase_c"/>
    <property type="match status" value="1"/>
</dbReference>
<dbReference type="InterPro" id="IPR036890">
    <property type="entry name" value="HATPase_C_sf"/>
</dbReference>
<keyword evidence="11" id="KW-1185">Reference proteome</keyword>
<dbReference type="Gene3D" id="3.30.565.10">
    <property type="entry name" value="Histidine kinase-like ATPase, C-terminal domain"/>
    <property type="match status" value="1"/>
</dbReference>
<feature type="domain" description="PAC" evidence="9">
    <location>
        <begin position="987"/>
        <end position="1039"/>
    </location>
</feature>
<organism evidence="10 11">
    <name type="scientific">Spirosoma flavum</name>
    <dbReference type="NCBI Taxonomy" id="2048557"/>
    <lineage>
        <taxon>Bacteria</taxon>
        <taxon>Pseudomonadati</taxon>
        <taxon>Bacteroidota</taxon>
        <taxon>Cytophagia</taxon>
        <taxon>Cytophagales</taxon>
        <taxon>Cytophagaceae</taxon>
        <taxon>Spirosoma</taxon>
    </lineage>
</organism>
<feature type="domain" description="PAC" evidence="9">
    <location>
        <begin position="1113"/>
        <end position="1165"/>
    </location>
</feature>
<dbReference type="SMART" id="SM00091">
    <property type="entry name" value="PAS"/>
    <property type="match status" value="5"/>
</dbReference>
<dbReference type="SUPFAM" id="SSF55874">
    <property type="entry name" value="ATPase domain of HSP90 chaperone/DNA topoisomerase II/histidine kinase"/>
    <property type="match status" value="1"/>
</dbReference>
<evidence type="ECO:0000256" key="6">
    <source>
        <dbReference type="SAM" id="Coils"/>
    </source>
</evidence>
<feature type="domain" description="PAS" evidence="8">
    <location>
        <begin position="913"/>
        <end position="983"/>
    </location>
</feature>
<dbReference type="InterPro" id="IPR003594">
    <property type="entry name" value="HATPase_dom"/>
</dbReference>
<dbReference type="NCBIfam" id="TIGR00229">
    <property type="entry name" value="sensory_box"/>
    <property type="match status" value="3"/>
</dbReference>
<dbReference type="CDD" id="cd00075">
    <property type="entry name" value="HATPase"/>
    <property type="match status" value="1"/>
</dbReference>
<dbReference type="SMART" id="SM00387">
    <property type="entry name" value="HATPase_c"/>
    <property type="match status" value="1"/>
</dbReference>
<keyword evidence="4" id="KW-0808">Transferase</keyword>
<proteinExistence type="predicted"/>
<dbReference type="InterPro" id="IPR003018">
    <property type="entry name" value="GAF"/>
</dbReference>
<dbReference type="InterPro" id="IPR000700">
    <property type="entry name" value="PAS-assoc_C"/>
</dbReference>
<dbReference type="SMART" id="SM00065">
    <property type="entry name" value="GAF"/>
    <property type="match status" value="2"/>
</dbReference>
<dbReference type="SMART" id="SM00388">
    <property type="entry name" value="HisKA"/>
    <property type="match status" value="1"/>
</dbReference>
<dbReference type="EC" id="2.7.13.3" evidence="2"/>
<evidence type="ECO:0000313" key="11">
    <source>
        <dbReference type="Proteomes" id="UP001597512"/>
    </source>
</evidence>
<keyword evidence="3" id="KW-0597">Phosphoprotein</keyword>
<dbReference type="Proteomes" id="UP001597512">
    <property type="component" value="Unassembled WGS sequence"/>
</dbReference>